<dbReference type="PROSITE" id="PS50022">
    <property type="entry name" value="FA58C_3"/>
    <property type="match status" value="1"/>
</dbReference>
<evidence type="ECO:0000256" key="6">
    <source>
        <dbReference type="PROSITE-ProRule" id="PRU01172"/>
    </source>
</evidence>
<keyword evidence="8" id="KW-1133">Transmembrane helix</keyword>
<reference evidence="12" key="1">
    <citation type="submission" date="2022-01" db="EMBL/GenBank/DDBJ databases">
        <authorList>
            <person name="Braso-Vives M."/>
        </authorList>
    </citation>
    <scope>NUCLEOTIDE SEQUENCE</scope>
</reference>
<feature type="transmembrane region" description="Helical" evidence="8">
    <location>
        <begin position="653"/>
        <end position="676"/>
    </location>
</feature>
<dbReference type="Pfam" id="PF22633">
    <property type="entry name" value="F5_F8_type_C_2"/>
    <property type="match status" value="1"/>
</dbReference>
<dbReference type="Proteomes" id="UP000838412">
    <property type="component" value="Chromosome 4"/>
</dbReference>
<dbReference type="InterPro" id="IPR006585">
    <property type="entry name" value="FTP1"/>
</dbReference>
<feature type="region of interest" description="Disordered" evidence="7">
    <location>
        <begin position="739"/>
        <end position="765"/>
    </location>
</feature>
<dbReference type="InterPro" id="IPR013320">
    <property type="entry name" value="ConA-like_dom_sf"/>
</dbReference>
<evidence type="ECO:0000259" key="10">
    <source>
        <dbReference type="PROSITE" id="PS50022"/>
    </source>
</evidence>
<feature type="signal peptide" evidence="9">
    <location>
        <begin position="1"/>
        <end position="32"/>
    </location>
</feature>
<dbReference type="InterPro" id="IPR001759">
    <property type="entry name" value="PTX_dom"/>
</dbReference>
<dbReference type="PRINTS" id="PR00895">
    <property type="entry name" value="PENTAXIN"/>
</dbReference>
<evidence type="ECO:0000256" key="5">
    <source>
        <dbReference type="ARBA" id="ARBA00023180"/>
    </source>
</evidence>
<keyword evidence="13" id="KW-1185">Reference proteome</keyword>
<name>A0A8K0ER89_BRALA</name>
<evidence type="ECO:0000256" key="7">
    <source>
        <dbReference type="SAM" id="MobiDB-lite"/>
    </source>
</evidence>
<dbReference type="SMART" id="SM00159">
    <property type="entry name" value="PTX"/>
    <property type="match status" value="1"/>
</dbReference>
<evidence type="ECO:0000256" key="4">
    <source>
        <dbReference type="ARBA" id="ARBA00023157"/>
    </source>
</evidence>
<keyword evidence="8" id="KW-0472">Membrane</keyword>
<dbReference type="SUPFAM" id="SSF49899">
    <property type="entry name" value="Concanavalin A-like lectins/glucanases"/>
    <property type="match status" value="1"/>
</dbReference>
<dbReference type="PANTHER" id="PTHR19277:SF161">
    <property type="entry name" value="LAMININ G DOMAIN-CONTAINING PROTEIN"/>
    <property type="match status" value="1"/>
</dbReference>
<comment type="caution">
    <text evidence="6">Lacks conserved residue(s) required for the propagation of feature annotation.</text>
</comment>
<evidence type="ECO:0000313" key="13">
    <source>
        <dbReference type="Proteomes" id="UP000838412"/>
    </source>
</evidence>
<dbReference type="InterPro" id="IPR008979">
    <property type="entry name" value="Galactose-bd-like_sf"/>
</dbReference>
<dbReference type="Pfam" id="PF00354">
    <property type="entry name" value="Pentaxin"/>
    <property type="match status" value="1"/>
</dbReference>
<feature type="region of interest" description="Disordered" evidence="7">
    <location>
        <begin position="681"/>
        <end position="712"/>
    </location>
</feature>
<dbReference type="PROSITE" id="PS51828">
    <property type="entry name" value="PTX_2"/>
    <property type="match status" value="1"/>
</dbReference>
<feature type="chain" id="PRO_5035473986" evidence="9">
    <location>
        <begin position="33"/>
        <end position="765"/>
    </location>
</feature>
<sequence>MNTELPAVFYKNMTVSLATILLLLHAVNKAGADSDSGMSRDYLQKITFPTQRSARNYARLNTTLSQNLTSLTLCLHVNTTVIYEWSTMCMVSYAYGQEDDELSLYKRGKGLTLYISGVQATLTNAPVWDGEWHVICVTWSNSDGTWHIYSDGVRSGTGSGLSVGGRVHAGGTWILGQDQGSFQTWKAFSGEMSQVNLWDRVLSPAEIATNWTVSCNKHGNVIDWTATDIEVFGDTNSDQYDCASETPDYTSLGCWKDGSGEDRTIPTLEGIDPLLDGSYCQRSNAIEKCYLVALSRGFTVFAVYNGGCCAGSADAHNTYKQHGQSTDCSWDGTGGSSANEVYQITAAYTTNIAFNRSAAQSSTASGGAAGRAVDGNRVTRWPGAYCARTTSIRDPNPWWRVDMGSTKYVDRVVVYSSAWRNDFQVHVGDNSDVVNNPTCDDAQRVAATDYVFIVNCGGQSGQYVGIALGGTYRILTLCEVEVYGGRTMVQSTSTSPTTPHVTSSMDSTVIASINVSLTLTVPRPVNISSLRESIRNRLEDQAGDFCDDQCKIGEIFLHIVNGTNRTRKKRQADDEVQIIVIIQLIVSASQGGNTSTDRNMTEDLLQESANLLRQLARGENLSVDVNGKKVYLFDNSDEDEVEDEDEDKKTPPWVIGVICAAVAVIIIVAVVTVLLCRRKHNPDANMPGKSGNEMKNLDTPERHDHTTGEGSVDNIIYNTEDEGFVDNVIYNAGDDGTVDNVIYQGQDSTPNDPENTPESQYESVY</sequence>
<comment type="cofactor">
    <cofactor evidence="1">
        <name>Ca(2+)</name>
        <dbReference type="ChEBI" id="CHEBI:29108"/>
    </cofactor>
</comment>
<dbReference type="SMART" id="SM00607">
    <property type="entry name" value="FTP"/>
    <property type="match status" value="1"/>
</dbReference>
<organism evidence="12 13">
    <name type="scientific">Branchiostoma lanceolatum</name>
    <name type="common">Common lancelet</name>
    <name type="synonym">Amphioxus lanceolatum</name>
    <dbReference type="NCBI Taxonomy" id="7740"/>
    <lineage>
        <taxon>Eukaryota</taxon>
        <taxon>Metazoa</taxon>
        <taxon>Chordata</taxon>
        <taxon>Cephalochordata</taxon>
        <taxon>Leptocardii</taxon>
        <taxon>Amphioxiformes</taxon>
        <taxon>Branchiostomatidae</taxon>
        <taxon>Branchiostoma</taxon>
    </lineage>
</organism>
<dbReference type="PANTHER" id="PTHR19277">
    <property type="entry name" value="PENTRAXIN"/>
    <property type="match status" value="1"/>
</dbReference>
<keyword evidence="4" id="KW-1015">Disulfide bond</keyword>
<feature type="domain" description="F5/8 type C" evidence="10">
    <location>
        <begin position="337"/>
        <end position="414"/>
    </location>
</feature>
<feature type="domain" description="Pentraxin (PTX)" evidence="11">
    <location>
        <begin position="43"/>
        <end position="243"/>
    </location>
</feature>
<dbReference type="AlphaFoldDB" id="A0A8K0ER89"/>
<accession>A0A8K0ER89</accession>
<feature type="compositionally biased region" description="Basic and acidic residues" evidence="7">
    <location>
        <begin position="695"/>
        <end position="707"/>
    </location>
</feature>
<evidence type="ECO:0000313" key="12">
    <source>
        <dbReference type="EMBL" id="CAH1263351.1"/>
    </source>
</evidence>
<evidence type="ECO:0000256" key="9">
    <source>
        <dbReference type="SAM" id="SignalP"/>
    </source>
</evidence>
<evidence type="ECO:0000256" key="2">
    <source>
        <dbReference type="ARBA" id="ARBA00022723"/>
    </source>
</evidence>
<evidence type="ECO:0000259" key="11">
    <source>
        <dbReference type="PROSITE" id="PS51828"/>
    </source>
</evidence>
<evidence type="ECO:0000256" key="3">
    <source>
        <dbReference type="ARBA" id="ARBA00022837"/>
    </source>
</evidence>
<dbReference type="InterPro" id="IPR000421">
    <property type="entry name" value="FA58C"/>
</dbReference>
<keyword evidence="9" id="KW-0732">Signal</keyword>
<dbReference type="GO" id="GO:0046872">
    <property type="term" value="F:metal ion binding"/>
    <property type="evidence" value="ECO:0007669"/>
    <property type="project" value="UniProtKB-KW"/>
</dbReference>
<protein>
    <submittedName>
        <fullName evidence="12">NPTX2 protein</fullName>
    </submittedName>
</protein>
<keyword evidence="8" id="KW-0812">Transmembrane</keyword>
<dbReference type="SUPFAM" id="SSF49785">
    <property type="entry name" value="Galactose-binding domain-like"/>
    <property type="match status" value="1"/>
</dbReference>
<dbReference type="Gene3D" id="2.60.120.260">
    <property type="entry name" value="Galactose-binding domain-like"/>
    <property type="match status" value="1"/>
</dbReference>
<dbReference type="EMBL" id="OV696689">
    <property type="protein sequence ID" value="CAH1263351.1"/>
    <property type="molecule type" value="Genomic_DNA"/>
</dbReference>
<gene>
    <name evidence="12" type="primary">NPTX2</name>
    <name evidence="12" type="ORF">BLAG_LOCUS18064</name>
</gene>
<proteinExistence type="predicted"/>
<dbReference type="Gene3D" id="2.60.120.200">
    <property type="match status" value="1"/>
</dbReference>
<evidence type="ECO:0000256" key="1">
    <source>
        <dbReference type="ARBA" id="ARBA00001913"/>
    </source>
</evidence>
<keyword evidence="5" id="KW-0325">Glycoprotein</keyword>
<feature type="compositionally biased region" description="Polar residues" evidence="7">
    <location>
        <begin position="743"/>
        <end position="765"/>
    </location>
</feature>
<evidence type="ECO:0000256" key="8">
    <source>
        <dbReference type="SAM" id="Phobius"/>
    </source>
</evidence>
<keyword evidence="2" id="KW-0479">Metal-binding</keyword>
<dbReference type="InterPro" id="IPR051360">
    <property type="entry name" value="Neuronal_Pentraxin_Related"/>
</dbReference>
<keyword evidence="3" id="KW-0106">Calcium</keyword>